<reference evidence="4 5" key="1">
    <citation type="journal article" date="2020" name="IScience">
        <title>Genome Sequencing of the Endangered Kingdonia uniflora (Circaeasteraceae, Ranunculales) Reveals Potential Mechanisms of Evolutionary Specialization.</title>
        <authorList>
            <person name="Sun Y."/>
            <person name="Deng T."/>
            <person name="Zhang A."/>
            <person name="Moore M.J."/>
            <person name="Landis J.B."/>
            <person name="Lin N."/>
            <person name="Zhang H."/>
            <person name="Zhang X."/>
            <person name="Huang J."/>
            <person name="Zhang X."/>
            <person name="Sun H."/>
            <person name="Wang H."/>
        </authorList>
    </citation>
    <scope>NUCLEOTIDE SEQUENCE [LARGE SCALE GENOMIC DNA]</scope>
    <source>
        <strain evidence="4">TB1705</strain>
        <tissue evidence="4">Leaf</tissue>
    </source>
</reference>
<evidence type="ECO:0000256" key="2">
    <source>
        <dbReference type="ARBA" id="ARBA00023242"/>
    </source>
</evidence>
<dbReference type="InterPro" id="IPR051992">
    <property type="entry name" value="OxStress_Response_Reg"/>
</dbReference>
<protein>
    <submittedName>
        <fullName evidence="4">Uncharacterized protein</fullName>
    </submittedName>
</protein>
<name>A0A7J7N765_9MAGN</name>
<dbReference type="PANTHER" id="PTHR33172:SF38">
    <property type="entry name" value="GENOME ASSEMBLY, CHROMOSOME: A01"/>
    <property type="match status" value="1"/>
</dbReference>
<feature type="compositionally biased region" description="Basic and acidic residues" evidence="3">
    <location>
        <begin position="56"/>
        <end position="65"/>
    </location>
</feature>
<dbReference type="GO" id="GO:0005634">
    <property type="term" value="C:nucleus"/>
    <property type="evidence" value="ECO:0007669"/>
    <property type="project" value="UniProtKB-SubCell"/>
</dbReference>
<sequence length="101" mass="11539">MTIESDNVPNKKINEMRNFDMSELKANLPLKRGLSKCYSGKSRSFTCMADVKSVEDLKKQENPDAKKRKKHKDRQGTNVPPMMHCRRVSSSAQFASPYIGF</sequence>
<accession>A0A7J7N765</accession>
<dbReference type="GO" id="GO:0006950">
    <property type="term" value="P:response to stress"/>
    <property type="evidence" value="ECO:0007669"/>
    <property type="project" value="UniProtKB-ARBA"/>
</dbReference>
<dbReference type="EMBL" id="JACGCM010001002">
    <property type="protein sequence ID" value="KAF6163069.1"/>
    <property type="molecule type" value="Genomic_DNA"/>
</dbReference>
<evidence type="ECO:0000256" key="1">
    <source>
        <dbReference type="ARBA" id="ARBA00004123"/>
    </source>
</evidence>
<dbReference type="Proteomes" id="UP000541444">
    <property type="component" value="Unassembled WGS sequence"/>
</dbReference>
<organism evidence="4 5">
    <name type="scientific">Kingdonia uniflora</name>
    <dbReference type="NCBI Taxonomy" id="39325"/>
    <lineage>
        <taxon>Eukaryota</taxon>
        <taxon>Viridiplantae</taxon>
        <taxon>Streptophyta</taxon>
        <taxon>Embryophyta</taxon>
        <taxon>Tracheophyta</taxon>
        <taxon>Spermatophyta</taxon>
        <taxon>Magnoliopsida</taxon>
        <taxon>Ranunculales</taxon>
        <taxon>Circaeasteraceae</taxon>
        <taxon>Kingdonia</taxon>
    </lineage>
</organism>
<dbReference type="PANTHER" id="PTHR33172">
    <property type="entry name" value="OS08G0516900 PROTEIN"/>
    <property type="match status" value="1"/>
</dbReference>
<evidence type="ECO:0000256" key="3">
    <source>
        <dbReference type="SAM" id="MobiDB-lite"/>
    </source>
</evidence>
<dbReference type="OrthoDB" id="1938584at2759"/>
<feature type="region of interest" description="Disordered" evidence="3">
    <location>
        <begin position="56"/>
        <end position="83"/>
    </location>
</feature>
<keyword evidence="2" id="KW-0539">Nucleus</keyword>
<dbReference type="AlphaFoldDB" id="A0A7J7N765"/>
<gene>
    <name evidence="4" type="ORF">GIB67_001397</name>
</gene>
<proteinExistence type="predicted"/>
<evidence type="ECO:0000313" key="4">
    <source>
        <dbReference type="EMBL" id="KAF6163069.1"/>
    </source>
</evidence>
<keyword evidence="5" id="KW-1185">Reference proteome</keyword>
<comment type="caution">
    <text evidence="4">The sequence shown here is derived from an EMBL/GenBank/DDBJ whole genome shotgun (WGS) entry which is preliminary data.</text>
</comment>
<comment type="subcellular location">
    <subcellularLocation>
        <location evidence="1">Nucleus</location>
    </subcellularLocation>
</comment>
<evidence type="ECO:0000313" key="5">
    <source>
        <dbReference type="Proteomes" id="UP000541444"/>
    </source>
</evidence>